<dbReference type="InterPro" id="IPR016181">
    <property type="entry name" value="Acyl_CoA_acyltransferase"/>
</dbReference>
<organism evidence="2 3">
    <name type="scientific">Lichtheimia corymbifera JMRC:FSU:9682</name>
    <dbReference type="NCBI Taxonomy" id="1263082"/>
    <lineage>
        <taxon>Eukaryota</taxon>
        <taxon>Fungi</taxon>
        <taxon>Fungi incertae sedis</taxon>
        <taxon>Mucoromycota</taxon>
        <taxon>Mucoromycotina</taxon>
        <taxon>Mucoromycetes</taxon>
        <taxon>Mucorales</taxon>
        <taxon>Lichtheimiaceae</taxon>
        <taxon>Lichtheimia</taxon>
    </lineage>
</organism>
<proteinExistence type="predicted"/>
<dbReference type="UniPathway" id="UPA00113">
    <property type="reaction ID" value="UER00529"/>
</dbReference>
<dbReference type="Pfam" id="PF00583">
    <property type="entry name" value="Acetyltransf_1"/>
    <property type="match status" value="1"/>
</dbReference>
<dbReference type="AlphaFoldDB" id="A0A068SB47"/>
<dbReference type="GO" id="GO:0008080">
    <property type="term" value="F:N-acetyltransferase activity"/>
    <property type="evidence" value="ECO:0007669"/>
    <property type="project" value="TreeGrafter"/>
</dbReference>
<gene>
    <name evidence="2" type="ORF">LCOR_10402.1</name>
</gene>
<dbReference type="SUPFAM" id="SSF55729">
    <property type="entry name" value="Acyl-CoA N-acyltransferases (Nat)"/>
    <property type="match status" value="1"/>
</dbReference>
<keyword evidence="3" id="KW-1185">Reference proteome</keyword>
<dbReference type="VEuPathDB" id="FungiDB:LCOR_10402.1"/>
<dbReference type="Proteomes" id="UP000027586">
    <property type="component" value="Unassembled WGS sequence"/>
</dbReference>
<dbReference type="InterPro" id="IPR039143">
    <property type="entry name" value="GNPNAT1-like"/>
</dbReference>
<feature type="domain" description="N-acetyltransferase" evidence="1">
    <location>
        <begin position="9"/>
        <end position="168"/>
    </location>
</feature>
<comment type="caution">
    <text evidence="2">The sequence shown here is derived from an EMBL/GenBank/DDBJ whole genome shotgun (WGS) entry which is preliminary data.</text>
</comment>
<dbReference type="PROSITE" id="PS51186">
    <property type="entry name" value="GNAT"/>
    <property type="match status" value="1"/>
</dbReference>
<evidence type="ECO:0000313" key="3">
    <source>
        <dbReference type="Proteomes" id="UP000027586"/>
    </source>
</evidence>
<dbReference type="GO" id="GO:0006048">
    <property type="term" value="P:UDP-N-acetylglucosamine biosynthetic process"/>
    <property type="evidence" value="ECO:0007669"/>
    <property type="project" value="UniProtKB-UniPathway"/>
</dbReference>
<name>A0A068SB47_9FUNG</name>
<dbReference type="InterPro" id="IPR000182">
    <property type="entry name" value="GNAT_dom"/>
</dbReference>
<dbReference type="PANTHER" id="PTHR13355">
    <property type="entry name" value="GLUCOSAMINE 6-PHOSPHATE N-ACETYLTRANSFERASE"/>
    <property type="match status" value="1"/>
</dbReference>
<evidence type="ECO:0000259" key="1">
    <source>
        <dbReference type="PROSITE" id="PS51186"/>
    </source>
</evidence>
<dbReference type="Gene3D" id="3.40.630.30">
    <property type="match status" value="1"/>
</dbReference>
<protein>
    <recommendedName>
        <fullName evidence="1">N-acetyltransferase domain-containing protein</fullName>
    </recommendedName>
</protein>
<dbReference type="CDD" id="cd04301">
    <property type="entry name" value="NAT_SF"/>
    <property type="match status" value="1"/>
</dbReference>
<dbReference type="OrthoDB" id="329272at2759"/>
<evidence type="ECO:0000313" key="2">
    <source>
        <dbReference type="EMBL" id="CDH59593.1"/>
    </source>
</evidence>
<dbReference type="STRING" id="1263082.A0A068SB47"/>
<sequence length="169" mass="19207">MTRRYHNHEVLLATTESDKKKCMDVRYQVFIVEQKYPAYIEVNEPIDPIADHFLLIANTVDNDNSQGGRGGDGEKVPVGTVRMHINDEEGVAILSRLAVLSDARGCSYGKILVQAVIECAKARGVQALTLSAQHFKVDFYKHLGFHIDNDEVFYRYDVAHYHMRMPLEP</sequence>
<dbReference type="EMBL" id="CBTN010000072">
    <property type="protein sequence ID" value="CDH59593.1"/>
    <property type="molecule type" value="Genomic_DNA"/>
</dbReference>
<reference evidence="2" key="1">
    <citation type="submission" date="2013-08" db="EMBL/GenBank/DDBJ databases">
        <title>Gene expansion shapes genome architecture in the human pathogen Lichtheimia corymbifera: an evolutionary genomics analysis in the ancient terrestrial Mucorales (Mucoromycotina).</title>
        <authorList>
            <person name="Schwartze V.U."/>
            <person name="Winter S."/>
            <person name="Shelest E."/>
            <person name="Marcet-Houben M."/>
            <person name="Horn F."/>
            <person name="Wehner S."/>
            <person name="Hoffmann K."/>
            <person name="Riege K."/>
            <person name="Sammeth M."/>
            <person name="Nowrousian M."/>
            <person name="Valiante V."/>
            <person name="Linde J."/>
            <person name="Jacobsen I.D."/>
            <person name="Marz M."/>
            <person name="Brakhage A.A."/>
            <person name="Gabaldon T."/>
            <person name="Bocker S."/>
            <person name="Voigt K."/>
        </authorList>
    </citation>
    <scope>NUCLEOTIDE SEQUENCE [LARGE SCALE GENOMIC DNA]</scope>
    <source>
        <strain evidence="2">FSU 9682</strain>
    </source>
</reference>
<accession>A0A068SB47</accession>